<evidence type="ECO:0000259" key="10">
    <source>
        <dbReference type="Pfam" id="PF00962"/>
    </source>
</evidence>
<evidence type="ECO:0000256" key="1">
    <source>
        <dbReference type="ARBA" id="ARBA00001947"/>
    </source>
</evidence>
<feature type="domain" description="Adenosine deaminase" evidence="10">
    <location>
        <begin position="236"/>
        <end position="541"/>
    </location>
</feature>
<evidence type="ECO:0000256" key="5">
    <source>
        <dbReference type="ARBA" id="ARBA00022525"/>
    </source>
</evidence>
<dbReference type="EMBL" id="CAJPDQ010000028">
    <property type="protein sequence ID" value="CAF9927810.1"/>
    <property type="molecule type" value="Genomic_DNA"/>
</dbReference>
<evidence type="ECO:0000313" key="11">
    <source>
        <dbReference type="EMBL" id="CAF9927810.1"/>
    </source>
</evidence>
<organism evidence="11 12">
    <name type="scientific">Gomphillus americanus</name>
    <dbReference type="NCBI Taxonomy" id="1940652"/>
    <lineage>
        <taxon>Eukaryota</taxon>
        <taxon>Fungi</taxon>
        <taxon>Dikarya</taxon>
        <taxon>Ascomycota</taxon>
        <taxon>Pezizomycotina</taxon>
        <taxon>Lecanoromycetes</taxon>
        <taxon>OSLEUM clade</taxon>
        <taxon>Ostropomycetidae</taxon>
        <taxon>Ostropales</taxon>
        <taxon>Graphidaceae</taxon>
        <taxon>Gomphilloideae</taxon>
        <taxon>Gomphillus</taxon>
    </lineage>
</organism>
<dbReference type="GO" id="GO:0004000">
    <property type="term" value="F:adenosine deaminase activity"/>
    <property type="evidence" value="ECO:0007669"/>
    <property type="project" value="TreeGrafter"/>
</dbReference>
<name>A0A8H3FPY3_9LECA</name>
<dbReference type="GO" id="GO:0046103">
    <property type="term" value="P:inosine biosynthetic process"/>
    <property type="evidence" value="ECO:0007669"/>
    <property type="project" value="TreeGrafter"/>
</dbReference>
<dbReference type="FunFam" id="3.20.20.140:FF:000017">
    <property type="entry name" value="Adenosine deaminase 2"/>
    <property type="match status" value="1"/>
</dbReference>
<evidence type="ECO:0000256" key="4">
    <source>
        <dbReference type="ARBA" id="ARBA00012784"/>
    </source>
</evidence>
<dbReference type="Pfam" id="PF00962">
    <property type="entry name" value="A_deaminase"/>
    <property type="match status" value="1"/>
</dbReference>
<protein>
    <recommendedName>
        <fullName evidence="4">adenosine deaminase</fullName>
        <ecNumber evidence="4">3.5.4.4</ecNumber>
    </recommendedName>
</protein>
<dbReference type="OrthoDB" id="7202371at2759"/>
<keyword evidence="12" id="KW-1185">Reference proteome</keyword>
<dbReference type="GO" id="GO:0046872">
    <property type="term" value="F:metal ion binding"/>
    <property type="evidence" value="ECO:0007669"/>
    <property type="project" value="UniProtKB-KW"/>
</dbReference>
<comment type="cofactor">
    <cofactor evidence="1">
        <name>Zn(2+)</name>
        <dbReference type="ChEBI" id="CHEBI:29105"/>
    </cofactor>
</comment>
<evidence type="ECO:0000256" key="6">
    <source>
        <dbReference type="ARBA" id="ARBA00022723"/>
    </source>
</evidence>
<evidence type="ECO:0000256" key="8">
    <source>
        <dbReference type="ARBA" id="ARBA00022801"/>
    </source>
</evidence>
<sequence>MVEAVLEDEVSINSQLEWELEEGIPQPDEPFIQKYMAGRAALIEQEKKQRHDRAFKMGMSPLAREAARIMAAIRKQELASIWTPKYEDTLGHTIQGNLFPGIMFSLARGTIKTTKLWNIIVKMPKGALLHCHMDAMVDIDWLIEQALGQKGMHILSTEGLSDDKKLQEGIVTFRLLNESSVVNGPSIWSDRYIGGTPMSIEQAEKTFSGNGSFRDWLYSRCTITDQESINHHHGVDAIWKKFLSTFLIVRDLLFHESIFRSAMQRLLRQLAADRITYIDFRAAFTFEFYLEGKDTPQIGYEDFFRVWEEEIKRFKDTEEGKNFHGCRMIWTIIRRLDNRSIAESMEECIRIKKLFPQLICGFDCVGQEDDGRTLADLTPLLFWFKKKCYEADVDIPFFFHAGECLGDGNETDNNLFDAILLGTRRIGHGYSLYKHPLLIEMVKEKKILVESCPISNEVLRLSSSVLAHSLPALLSRGVAVSLNNDDPAILGHGENGLTHDFWQLFMASENLGLEGLATMAENSLRWCAVEDQKQSDWIQGIERSYLGRTVKAEMLKQWRSDFEKWCQWVIMEYPLEADLDSEAGSE</sequence>
<dbReference type="AlphaFoldDB" id="A0A8H3FPY3"/>
<gene>
    <name evidence="11" type="ORF">GOMPHAMPRED_004497</name>
</gene>
<dbReference type="InterPro" id="IPR006330">
    <property type="entry name" value="Ado/ade_deaminase"/>
</dbReference>
<keyword evidence="8" id="KW-0378">Hydrolase</keyword>
<dbReference type="Proteomes" id="UP000664169">
    <property type="component" value="Unassembled WGS sequence"/>
</dbReference>
<evidence type="ECO:0000256" key="9">
    <source>
        <dbReference type="ARBA" id="ARBA00047764"/>
    </source>
</evidence>
<comment type="catalytic activity">
    <reaction evidence="9">
        <text>adenosine + H2O + H(+) = inosine + NH4(+)</text>
        <dbReference type="Rhea" id="RHEA:24408"/>
        <dbReference type="ChEBI" id="CHEBI:15377"/>
        <dbReference type="ChEBI" id="CHEBI:15378"/>
        <dbReference type="ChEBI" id="CHEBI:16335"/>
        <dbReference type="ChEBI" id="CHEBI:17596"/>
        <dbReference type="ChEBI" id="CHEBI:28938"/>
        <dbReference type="EC" id="3.5.4.4"/>
    </reaction>
</comment>
<accession>A0A8H3FPY3</accession>
<dbReference type="EC" id="3.5.4.4" evidence="4"/>
<evidence type="ECO:0000256" key="2">
    <source>
        <dbReference type="ARBA" id="ARBA00004613"/>
    </source>
</evidence>
<dbReference type="GO" id="GO:0005576">
    <property type="term" value="C:extracellular region"/>
    <property type="evidence" value="ECO:0007669"/>
    <property type="project" value="UniProtKB-SubCell"/>
</dbReference>
<evidence type="ECO:0000313" key="12">
    <source>
        <dbReference type="Proteomes" id="UP000664169"/>
    </source>
</evidence>
<comment type="similarity">
    <text evidence="3">Belongs to the metallo-dependent hydrolases superfamily. Adenosine and AMP deaminases family. ADGF subfamily.</text>
</comment>
<reference evidence="11" key="1">
    <citation type="submission" date="2021-03" db="EMBL/GenBank/DDBJ databases">
        <authorList>
            <person name="Tagirdzhanova G."/>
        </authorList>
    </citation>
    <scope>NUCLEOTIDE SEQUENCE</scope>
</reference>
<keyword evidence="5" id="KW-0964">Secreted</keyword>
<dbReference type="InterPro" id="IPR032466">
    <property type="entry name" value="Metal_Hydrolase"/>
</dbReference>
<keyword evidence="6" id="KW-0479">Metal-binding</keyword>
<dbReference type="Gene3D" id="3.20.20.140">
    <property type="entry name" value="Metal-dependent hydrolases"/>
    <property type="match status" value="1"/>
</dbReference>
<proteinExistence type="inferred from homology"/>
<comment type="subcellular location">
    <subcellularLocation>
        <location evidence="2">Secreted</location>
    </subcellularLocation>
</comment>
<comment type="caution">
    <text evidence="11">The sequence shown here is derived from an EMBL/GenBank/DDBJ whole genome shotgun (WGS) entry which is preliminary data.</text>
</comment>
<dbReference type="PANTHER" id="PTHR11409:SF39">
    <property type="entry name" value="ADENOSINE DEAMINASE 2"/>
    <property type="match status" value="1"/>
</dbReference>
<dbReference type="GO" id="GO:0006154">
    <property type="term" value="P:adenosine catabolic process"/>
    <property type="evidence" value="ECO:0007669"/>
    <property type="project" value="TreeGrafter"/>
</dbReference>
<dbReference type="SUPFAM" id="SSF51556">
    <property type="entry name" value="Metallo-dependent hydrolases"/>
    <property type="match status" value="1"/>
</dbReference>
<evidence type="ECO:0000256" key="7">
    <source>
        <dbReference type="ARBA" id="ARBA00022729"/>
    </source>
</evidence>
<evidence type="ECO:0000256" key="3">
    <source>
        <dbReference type="ARBA" id="ARBA00006083"/>
    </source>
</evidence>
<dbReference type="PANTHER" id="PTHR11409">
    <property type="entry name" value="ADENOSINE DEAMINASE"/>
    <property type="match status" value="1"/>
</dbReference>
<dbReference type="InterPro" id="IPR001365">
    <property type="entry name" value="A_deaminase_dom"/>
</dbReference>
<keyword evidence="7" id="KW-0732">Signal</keyword>